<evidence type="ECO:0000313" key="2">
    <source>
        <dbReference type="EMBL" id="KAJ3041021.1"/>
    </source>
</evidence>
<comment type="caution">
    <text evidence="2">The sequence shown here is derived from an EMBL/GenBank/DDBJ whole genome shotgun (WGS) entry which is preliminary data.</text>
</comment>
<dbReference type="AlphaFoldDB" id="A0AAD5S4F6"/>
<reference evidence="2" key="1">
    <citation type="submission" date="2020-05" db="EMBL/GenBank/DDBJ databases">
        <title>Phylogenomic resolution of chytrid fungi.</title>
        <authorList>
            <person name="Stajich J.E."/>
            <person name="Amses K."/>
            <person name="Simmons R."/>
            <person name="Seto K."/>
            <person name="Myers J."/>
            <person name="Bonds A."/>
            <person name="Quandt C.A."/>
            <person name="Barry K."/>
            <person name="Liu P."/>
            <person name="Grigoriev I."/>
            <person name="Longcore J.E."/>
            <person name="James T.Y."/>
        </authorList>
    </citation>
    <scope>NUCLEOTIDE SEQUENCE</scope>
    <source>
        <strain evidence="2">JEL0318</strain>
    </source>
</reference>
<protein>
    <submittedName>
        <fullName evidence="2">Uncharacterized protein</fullName>
    </submittedName>
</protein>
<feature type="compositionally biased region" description="Pro residues" evidence="1">
    <location>
        <begin position="89"/>
        <end position="98"/>
    </location>
</feature>
<sequence length="148" mass="15851">FVRGLCARREGPFGEEFFQAEVWDDVSAVVVEVGVGGAKDEAFGKEVEVERGTKGRDHPHGGVGDYFDANYLKSRFVPPAETALETVPETPPDVPETPPHMRESSPDIPNGDGSEDHGDDLWAVVSVDLDPGSEEAGMENIGQAIGSE</sequence>
<dbReference type="EMBL" id="JADGJD010001513">
    <property type="protein sequence ID" value="KAJ3041021.1"/>
    <property type="molecule type" value="Genomic_DNA"/>
</dbReference>
<gene>
    <name evidence="2" type="ORF">HK097_002404</name>
</gene>
<accession>A0AAD5S4F6</accession>
<name>A0AAD5S4F6_9FUNG</name>
<organism evidence="2 3">
    <name type="scientific">Rhizophlyctis rosea</name>
    <dbReference type="NCBI Taxonomy" id="64517"/>
    <lineage>
        <taxon>Eukaryota</taxon>
        <taxon>Fungi</taxon>
        <taxon>Fungi incertae sedis</taxon>
        <taxon>Chytridiomycota</taxon>
        <taxon>Chytridiomycota incertae sedis</taxon>
        <taxon>Chytridiomycetes</taxon>
        <taxon>Rhizophlyctidales</taxon>
        <taxon>Rhizophlyctidaceae</taxon>
        <taxon>Rhizophlyctis</taxon>
    </lineage>
</organism>
<feature type="region of interest" description="Disordered" evidence="1">
    <location>
        <begin position="81"/>
        <end position="122"/>
    </location>
</feature>
<keyword evidence="3" id="KW-1185">Reference proteome</keyword>
<evidence type="ECO:0000256" key="1">
    <source>
        <dbReference type="SAM" id="MobiDB-lite"/>
    </source>
</evidence>
<feature type="non-terminal residue" evidence="2">
    <location>
        <position position="148"/>
    </location>
</feature>
<dbReference type="Proteomes" id="UP001212841">
    <property type="component" value="Unassembled WGS sequence"/>
</dbReference>
<evidence type="ECO:0000313" key="3">
    <source>
        <dbReference type="Proteomes" id="UP001212841"/>
    </source>
</evidence>
<proteinExistence type="predicted"/>